<keyword evidence="2" id="KW-1185">Reference proteome</keyword>
<accession>A0A914V0Z0</accession>
<evidence type="ECO:0000313" key="2">
    <source>
        <dbReference type="Proteomes" id="UP000887566"/>
    </source>
</evidence>
<evidence type="ECO:0000313" key="3">
    <source>
        <dbReference type="WBParaSite" id="PSAMB.scaffold136size73733.g2460.t1"/>
    </source>
</evidence>
<name>A0A914V0Z0_9BILA</name>
<feature type="compositionally biased region" description="Low complexity" evidence="1">
    <location>
        <begin position="58"/>
        <end position="68"/>
    </location>
</feature>
<evidence type="ECO:0000256" key="1">
    <source>
        <dbReference type="SAM" id="MobiDB-lite"/>
    </source>
</evidence>
<feature type="region of interest" description="Disordered" evidence="1">
    <location>
        <begin position="46"/>
        <end position="114"/>
    </location>
</feature>
<dbReference type="WBParaSite" id="PSAMB.scaffold136size73733.g2460.t1">
    <property type="protein sequence ID" value="PSAMB.scaffold136size73733.g2460.t1"/>
    <property type="gene ID" value="PSAMB.scaffold136size73733.g2460"/>
</dbReference>
<dbReference type="AlphaFoldDB" id="A0A914V0Z0"/>
<reference evidence="3" key="1">
    <citation type="submission" date="2022-11" db="UniProtKB">
        <authorList>
            <consortium name="WormBaseParasite"/>
        </authorList>
    </citation>
    <scope>IDENTIFICATION</scope>
</reference>
<protein>
    <submittedName>
        <fullName evidence="3">Uncharacterized protein</fullName>
    </submittedName>
</protein>
<organism evidence="2 3">
    <name type="scientific">Plectus sambesii</name>
    <dbReference type="NCBI Taxonomy" id="2011161"/>
    <lineage>
        <taxon>Eukaryota</taxon>
        <taxon>Metazoa</taxon>
        <taxon>Ecdysozoa</taxon>
        <taxon>Nematoda</taxon>
        <taxon>Chromadorea</taxon>
        <taxon>Plectida</taxon>
        <taxon>Plectina</taxon>
        <taxon>Plectoidea</taxon>
        <taxon>Plectidae</taxon>
        <taxon>Plectus</taxon>
    </lineage>
</organism>
<sequence>MPSRHIVCVDSDGRTEQQGPGLRSDQDCQERPRACTACTTKVEPRRWGYRGVRPVRRPPTSTSLTAPPSHAPTDKSTPRASPSPRDRISSPCPPCASPLTAFNPGLKRESSLLDGDDCARLI</sequence>
<feature type="region of interest" description="Disordered" evidence="1">
    <location>
        <begin position="1"/>
        <end position="30"/>
    </location>
</feature>
<proteinExistence type="predicted"/>
<dbReference type="Proteomes" id="UP000887566">
    <property type="component" value="Unplaced"/>
</dbReference>